<name>A0ABM4AB87_ZIZJJ</name>
<dbReference type="Proteomes" id="UP001652623">
    <property type="component" value="Chromosome 6"/>
</dbReference>
<protein>
    <submittedName>
        <fullName evidence="3">Uncharacterized protein LOC132804092</fullName>
    </submittedName>
</protein>
<evidence type="ECO:0000313" key="3">
    <source>
        <dbReference type="RefSeq" id="XP_060674005.1"/>
    </source>
</evidence>
<feature type="transmembrane region" description="Helical" evidence="1">
    <location>
        <begin position="196"/>
        <end position="214"/>
    </location>
</feature>
<feature type="transmembrane region" description="Helical" evidence="1">
    <location>
        <begin position="6"/>
        <end position="27"/>
    </location>
</feature>
<keyword evidence="2" id="KW-1185">Reference proteome</keyword>
<keyword evidence="1" id="KW-0812">Transmembrane</keyword>
<sequence>MGLIVYLDTILVPLSLFLTVGYHTYLWHNFKNKPSNTTIGIDTLRRKTWFLDIKGGDDKKGMLAVQSLRNTLMGTTLTATIAILIVLALAALVNNAFNAAHLILNNAFFGSQSTKIFALKFGSAALFLSISFFCGSLAMGFLIDANFLINSCGEFSSLPEYTQTVFEKGFILALISNRMLCITFPLLLWMLGPIPVWLSSLALVWGLYQIDFAGKFTKCNKQSLS</sequence>
<dbReference type="PANTHER" id="PTHR31881">
    <property type="match status" value="1"/>
</dbReference>
<reference evidence="3" key="1">
    <citation type="submission" date="2025-08" db="UniProtKB">
        <authorList>
            <consortium name="RefSeq"/>
        </authorList>
    </citation>
    <scope>IDENTIFICATION</scope>
    <source>
        <tissue evidence="3">Seedling</tissue>
    </source>
</reference>
<keyword evidence="1" id="KW-1133">Transmembrane helix</keyword>
<organism evidence="2 3">
    <name type="scientific">Ziziphus jujuba</name>
    <name type="common">Chinese jujube</name>
    <name type="synonym">Ziziphus sativa</name>
    <dbReference type="NCBI Taxonomy" id="326968"/>
    <lineage>
        <taxon>Eukaryota</taxon>
        <taxon>Viridiplantae</taxon>
        <taxon>Streptophyta</taxon>
        <taxon>Embryophyta</taxon>
        <taxon>Tracheophyta</taxon>
        <taxon>Spermatophyta</taxon>
        <taxon>Magnoliopsida</taxon>
        <taxon>eudicotyledons</taxon>
        <taxon>Gunneridae</taxon>
        <taxon>Pentapetalae</taxon>
        <taxon>rosids</taxon>
        <taxon>fabids</taxon>
        <taxon>Rosales</taxon>
        <taxon>Rhamnaceae</taxon>
        <taxon>Paliureae</taxon>
        <taxon>Ziziphus</taxon>
    </lineage>
</organism>
<evidence type="ECO:0000256" key="1">
    <source>
        <dbReference type="SAM" id="Phobius"/>
    </source>
</evidence>
<dbReference type="InterPro" id="IPR006747">
    <property type="entry name" value="DUF599"/>
</dbReference>
<evidence type="ECO:0000313" key="2">
    <source>
        <dbReference type="Proteomes" id="UP001652623"/>
    </source>
</evidence>
<feature type="transmembrane region" description="Helical" evidence="1">
    <location>
        <begin position="124"/>
        <end position="149"/>
    </location>
</feature>
<accession>A0ABM4AB87</accession>
<feature type="transmembrane region" description="Helical" evidence="1">
    <location>
        <begin position="77"/>
        <end position="104"/>
    </location>
</feature>
<gene>
    <name evidence="3" type="primary">LOC132804092</name>
</gene>
<dbReference type="RefSeq" id="XP_060674005.1">
    <property type="nucleotide sequence ID" value="XM_060818022.1"/>
</dbReference>
<keyword evidence="1" id="KW-0472">Membrane</keyword>
<dbReference type="Pfam" id="PF04654">
    <property type="entry name" value="DUF599"/>
    <property type="match status" value="1"/>
</dbReference>
<dbReference type="GeneID" id="132804092"/>
<dbReference type="PANTHER" id="PTHR31881:SF11">
    <property type="entry name" value="PROTEIN, PUTATIVE-RELATED"/>
    <property type="match status" value="1"/>
</dbReference>
<proteinExistence type="predicted"/>